<sequence>MKNKNHLFQKKLSVQDDRLLIVTRFYPPDFAATGQFIEELAVYLSCCGVNVRVFTGQPGYAFQSDAAPNRESSDNLLVRRTRISRIWSNRIRGRVVNGVLFWLRSFIHLVKAAFWCKTLLLTTEPPYLPLLGYLINRITGIPYICLLYDLYPDVAVELNVINQKHWLVKIWDWLNVQTWKHAQQVIVLSSTMKERVVAKCPEIRDRVTVIHSWANPRWILPVKKQDNAFAATHNLVDRFTVLYSGNMGRCHDMETIIEAAHLLQAEPIQFVFIGGGPKKQECQDLVASLGLTNCLFLPYQEKENLPYSLTACDLALVSLLPGMEGLIAPSKLYGMLAAGRPIAAICEPHSYLRQILDEAGCGQAITNQDSVSLVKFIRQLAADPLLARQMGEAGRNYLLANFTLEIIGQQYLQVLHSEQNGKVHHTDLNSQPIHAPGSLHDR</sequence>
<dbReference type="KEGG" id="cyn:Cyan7425_4964"/>
<feature type="region of interest" description="Disordered" evidence="2">
    <location>
        <begin position="423"/>
        <end position="442"/>
    </location>
</feature>
<dbReference type="PANTHER" id="PTHR46401:SF2">
    <property type="entry name" value="GLYCOSYLTRANSFERASE WBBK-RELATED"/>
    <property type="match status" value="1"/>
</dbReference>
<dbReference type="PANTHER" id="PTHR46401">
    <property type="entry name" value="GLYCOSYLTRANSFERASE WBBK-RELATED"/>
    <property type="match status" value="1"/>
</dbReference>
<dbReference type="Pfam" id="PF13579">
    <property type="entry name" value="Glyco_trans_4_4"/>
    <property type="match status" value="1"/>
</dbReference>
<dbReference type="Gene3D" id="3.40.50.2000">
    <property type="entry name" value="Glycogen Phosphorylase B"/>
    <property type="match status" value="2"/>
</dbReference>
<dbReference type="Pfam" id="PF00534">
    <property type="entry name" value="Glycos_transf_1"/>
    <property type="match status" value="1"/>
</dbReference>
<evidence type="ECO:0000259" key="3">
    <source>
        <dbReference type="Pfam" id="PF00534"/>
    </source>
</evidence>
<dbReference type="HOGENOM" id="CLU_009583_11_0_3"/>
<gene>
    <name evidence="5" type="ordered locus">Cyan7425_4964</name>
</gene>
<proteinExistence type="predicted"/>
<dbReference type="InterPro" id="IPR028098">
    <property type="entry name" value="Glyco_trans_4-like_N"/>
</dbReference>
<dbReference type="GO" id="GO:0016757">
    <property type="term" value="F:glycosyltransferase activity"/>
    <property type="evidence" value="ECO:0007669"/>
    <property type="project" value="InterPro"/>
</dbReference>
<dbReference type="CAZy" id="GT4">
    <property type="family name" value="Glycosyltransferase Family 4"/>
</dbReference>
<dbReference type="eggNOG" id="COG0438">
    <property type="taxonomic scope" value="Bacteria"/>
</dbReference>
<organism evidence="5">
    <name type="scientific">Cyanothece sp. (strain PCC 7425 / ATCC 29141)</name>
    <dbReference type="NCBI Taxonomy" id="395961"/>
    <lineage>
        <taxon>Bacteria</taxon>
        <taxon>Bacillati</taxon>
        <taxon>Cyanobacteriota</taxon>
        <taxon>Cyanophyceae</taxon>
        <taxon>Gomontiellales</taxon>
        <taxon>Cyanothecaceae</taxon>
        <taxon>Cyanothece</taxon>
    </lineage>
</organism>
<evidence type="ECO:0000256" key="1">
    <source>
        <dbReference type="ARBA" id="ARBA00022679"/>
    </source>
</evidence>
<protein>
    <submittedName>
        <fullName evidence="5">Glycosyl transferase group 1</fullName>
    </submittedName>
</protein>
<accession>B8HND5</accession>
<evidence type="ECO:0000313" key="5">
    <source>
        <dbReference type="EMBL" id="ACL47262.1"/>
    </source>
</evidence>
<feature type="domain" description="Glycosyltransferase subfamily 4-like N-terminal" evidence="4">
    <location>
        <begin position="34"/>
        <end position="212"/>
    </location>
</feature>
<dbReference type="STRING" id="395961.Cyan7425_4964"/>
<dbReference type="GO" id="GO:0009103">
    <property type="term" value="P:lipopolysaccharide biosynthetic process"/>
    <property type="evidence" value="ECO:0007669"/>
    <property type="project" value="TreeGrafter"/>
</dbReference>
<dbReference type="EMBL" id="CP001344">
    <property type="protein sequence ID" value="ACL47262.1"/>
    <property type="molecule type" value="Genomic_DNA"/>
</dbReference>
<dbReference type="SUPFAM" id="SSF53756">
    <property type="entry name" value="UDP-Glycosyltransferase/glycogen phosphorylase"/>
    <property type="match status" value="1"/>
</dbReference>
<name>B8HND5_CYAP4</name>
<evidence type="ECO:0000256" key="2">
    <source>
        <dbReference type="SAM" id="MobiDB-lite"/>
    </source>
</evidence>
<reference evidence="5" key="1">
    <citation type="submission" date="2009-01" db="EMBL/GenBank/DDBJ databases">
        <title>Complete sequence of chromosome Cyanothece sp. PCC 7425.</title>
        <authorList>
            <consortium name="US DOE Joint Genome Institute"/>
            <person name="Lucas S."/>
            <person name="Copeland A."/>
            <person name="Lapidus A."/>
            <person name="Glavina del Rio T."/>
            <person name="Dalin E."/>
            <person name="Tice H."/>
            <person name="Bruce D."/>
            <person name="Goodwin L."/>
            <person name="Pitluck S."/>
            <person name="Sims D."/>
            <person name="Meineke L."/>
            <person name="Brettin T."/>
            <person name="Detter J.C."/>
            <person name="Han C."/>
            <person name="Larimer F."/>
            <person name="Land M."/>
            <person name="Hauser L."/>
            <person name="Kyrpides N."/>
            <person name="Ovchinnikova G."/>
            <person name="Liberton M."/>
            <person name="Stoeckel J."/>
            <person name="Banerjee A."/>
            <person name="Singh A."/>
            <person name="Page L."/>
            <person name="Sato H."/>
            <person name="Zhao L."/>
            <person name="Sherman L."/>
            <person name="Pakrasi H."/>
            <person name="Richardson P."/>
        </authorList>
    </citation>
    <scope>NUCLEOTIDE SEQUENCE</scope>
    <source>
        <strain evidence="5">PCC 7425</strain>
    </source>
</reference>
<dbReference type="CDD" id="cd03794">
    <property type="entry name" value="GT4_WbuB-like"/>
    <property type="match status" value="1"/>
</dbReference>
<feature type="domain" description="Glycosyl transferase family 1" evidence="3">
    <location>
        <begin position="235"/>
        <end position="396"/>
    </location>
</feature>
<dbReference type="AlphaFoldDB" id="B8HND5"/>
<evidence type="ECO:0000259" key="4">
    <source>
        <dbReference type="Pfam" id="PF13579"/>
    </source>
</evidence>
<dbReference type="InterPro" id="IPR001296">
    <property type="entry name" value="Glyco_trans_1"/>
</dbReference>
<keyword evidence="1 5" id="KW-0808">Transferase</keyword>